<gene>
    <name evidence="2" type="ORF">FRC96_17470</name>
</gene>
<feature type="coiled-coil region" evidence="1">
    <location>
        <begin position="132"/>
        <end position="177"/>
    </location>
</feature>
<keyword evidence="1" id="KW-0175">Coiled coil</keyword>
<name>A0A5C6X187_9DELT</name>
<dbReference type="EMBL" id="VOSL01000128">
    <property type="protein sequence ID" value="TXD32483.1"/>
    <property type="molecule type" value="Genomic_DNA"/>
</dbReference>
<feature type="coiled-coil region" evidence="1">
    <location>
        <begin position="218"/>
        <end position="276"/>
    </location>
</feature>
<dbReference type="Proteomes" id="UP000321046">
    <property type="component" value="Unassembled WGS sequence"/>
</dbReference>
<dbReference type="RefSeq" id="WP_146976347.1">
    <property type="nucleotide sequence ID" value="NZ_VOSL01000128.1"/>
</dbReference>
<evidence type="ECO:0000313" key="3">
    <source>
        <dbReference type="Proteomes" id="UP000321046"/>
    </source>
</evidence>
<dbReference type="OrthoDB" id="5525112at2"/>
<evidence type="ECO:0000256" key="1">
    <source>
        <dbReference type="SAM" id="Coils"/>
    </source>
</evidence>
<sequence length="364" mass="41473">MSRTTFKELKERADSIYQRYDAHFAGKARATRDLELLDTLLSELEGVIEEGTSQINGSRDPAIVSLLEMARDNQQVYRDERQAIVEAKEAGPISEEAARVIADANLVFGQYRRHFAGKDRRTRDMGLLMEIITDLEEVRARMKALVKSHRAEIEPNLQIVEDNLRMYRNEAHQVEAAQSQGTPQEQADLLATLANNQFTLYREHFAGKSRHTRREGLLERMIEQLKRARASMQRLKKRGLRSQANDRNVGIITDNVKVYARELSAIKEAKAELTTEQIAGSLGSAANEVMAEYREHFAGQNRATRDLAKLSLMCDQLAEIGRQMHAIEVKSPLEMNAKNLDIVNDTRTMYEREYREVEKAKVGA</sequence>
<comment type="caution">
    <text evidence="2">The sequence shown here is derived from an EMBL/GenBank/DDBJ whole genome shotgun (WGS) entry which is preliminary data.</text>
</comment>
<accession>A0A5C6X187</accession>
<reference evidence="2 3" key="1">
    <citation type="submission" date="2019-08" db="EMBL/GenBank/DDBJ databases">
        <title>Bradymonadales sp. TMQ2.</title>
        <authorList>
            <person name="Liang Q."/>
        </authorList>
    </citation>
    <scope>NUCLEOTIDE SEQUENCE [LARGE SCALE GENOMIC DNA]</scope>
    <source>
        <strain evidence="2 3">TMQ2</strain>
    </source>
</reference>
<dbReference type="AlphaFoldDB" id="A0A5C6X187"/>
<evidence type="ECO:0000313" key="2">
    <source>
        <dbReference type="EMBL" id="TXD32483.1"/>
    </source>
</evidence>
<proteinExistence type="predicted"/>
<protein>
    <submittedName>
        <fullName evidence="2">Uncharacterized protein</fullName>
    </submittedName>
</protein>
<organism evidence="2 3">
    <name type="scientific">Lujinxingia vulgaris</name>
    <dbReference type="NCBI Taxonomy" id="2600176"/>
    <lineage>
        <taxon>Bacteria</taxon>
        <taxon>Deltaproteobacteria</taxon>
        <taxon>Bradymonadales</taxon>
        <taxon>Lujinxingiaceae</taxon>
        <taxon>Lujinxingia</taxon>
    </lineage>
</organism>